<keyword evidence="2" id="KW-0479">Metal-binding</keyword>
<dbReference type="EMBL" id="UINC01085532">
    <property type="protein sequence ID" value="SVC33176.1"/>
    <property type="molecule type" value="Genomic_DNA"/>
</dbReference>
<dbReference type="GO" id="GO:0000034">
    <property type="term" value="F:adenine deaminase activity"/>
    <property type="evidence" value="ECO:0007669"/>
    <property type="project" value="TreeGrafter"/>
</dbReference>
<proteinExistence type="predicted"/>
<evidence type="ECO:0000256" key="3">
    <source>
        <dbReference type="ARBA" id="ARBA00022801"/>
    </source>
</evidence>
<evidence type="ECO:0000259" key="4">
    <source>
        <dbReference type="Pfam" id="PF00962"/>
    </source>
</evidence>
<dbReference type="GO" id="GO:0006146">
    <property type="term" value="P:adenine catabolic process"/>
    <property type="evidence" value="ECO:0007669"/>
    <property type="project" value="TreeGrafter"/>
</dbReference>
<dbReference type="GO" id="GO:0046872">
    <property type="term" value="F:metal ion binding"/>
    <property type="evidence" value="ECO:0007669"/>
    <property type="project" value="UniProtKB-KW"/>
</dbReference>
<protein>
    <recommendedName>
        <fullName evidence="4">Adenosine deaminase domain-containing protein</fullName>
    </recommendedName>
</protein>
<feature type="non-terminal residue" evidence="5">
    <location>
        <position position="215"/>
    </location>
</feature>
<dbReference type="AlphaFoldDB" id="A0A382L8X2"/>
<dbReference type="GO" id="GO:0043103">
    <property type="term" value="P:hypoxanthine salvage"/>
    <property type="evidence" value="ECO:0007669"/>
    <property type="project" value="TreeGrafter"/>
</dbReference>
<dbReference type="InterPro" id="IPR006330">
    <property type="entry name" value="Ado/ade_deaminase"/>
</dbReference>
<dbReference type="Gene3D" id="3.20.20.140">
    <property type="entry name" value="Metal-dependent hydrolases"/>
    <property type="match status" value="1"/>
</dbReference>
<dbReference type="PANTHER" id="PTHR43114">
    <property type="entry name" value="ADENINE DEAMINASE"/>
    <property type="match status" value="1"/>
</dbReference>
<dbReference type="GO" id="GO:0005829">
    <property type="term" value="C:cytosol"/>
    <property type="evidence" value="ECO:0007669"/>
    <property type="project" value="TreeGrafter"/>
</dbReference>
<accession>A0A382L8X2</accession>
<dbReference type="InterPro" id="IPR032466">
    <property type="entry name" value="Metal_Hydrolase"/>
</dbReference>
<dbReference type="Pfam" id="PF00962">
    <property type="entry name" value="A_deaminase"/>
    <property type="match status" value="1"/>
</dbReference>
<reference evidence="5" key="1">
    <citation type="submission" date="2018-05" db="EMBL/GenBank/DDBJ databases">
        <authorList>
            <person name="Lanie J.A."/>
            <person name="Ng W.-L."/>
            <person name="Kazmierczak K.M."/>
            <person name="Andrzejewski T.M."/>
            <person name="Davidsen T.M."/>
            <person name="Wayne K.J."/>
            <person name="Tettelin H."/>
            <person name="Glass J.I."/>
            <person name="Rusch D."/>
            <person name="Podicherti R."/>
            <person name="Tsui H.-C.T."/>
            <person name="Winkler M.E."/>
        </authorList>
    </citation>
    <scope>NUCLEOTIDE SEQUENCE</scope>
</reference>
<dbReference type="SUPFAM" id="SSF51556">
    <property type="entry name" value="Metallo-dependent hydrolases"/>
    <property type="match status" value="1"/>
</dbReference>
<comment type="cofactor">
    <cofactor evidence="1">
        <name>Zn(2+)</name>
        <dbReference type="ChEBI" id="CHEBI:29105"/>
    </cofactor>
</comment>
<keyword evidence="3" id="KW-0378">Hydrolase</keyword>
<evidence type="ECO:0000256" key="2">
    <source>
        <dbReference type="ARBA" id="ARBA00022723"/>
    </source>
</evidence>
<evidence type="ECO:0000256" key="1">
    <source>
        <dbReference type="ARBA" id="ARBA00001947"/>
    </source>
</evidence>
<dbReference type="PANTHER" id="PTHR43114:SF7">
    <property type="entry name" value="ADENOSINE DEAMINASE DOMAIN-CONTAINING PROTEIN"/>
    <property type="match status" value="1"/>
</dbReference>
<evidence type="ECO:0000313" key="5">
    <source>
        <dbReference type="EMBL" id="SVC33176.1"/>
    </source>
</evidence>
<feature type="domain" description="Adenosine deaminase" evidence="4">
    <location>
        <begin position="23"/>
        <end position="207"/>
    </location>
</feature>
<dbReference type="InterPro" id="IPR001365">
    <property type="entry name" value="A_deaminase_dom"/>
</dbReference>
<organism evidence="5">
    <name type="scientific">marine metagenome</name>
    <dbReference type="NCBI Taxonomy" id="408172"/>
    <lineage>
        <taxon>unclassified sequences</taxon>
        <taxon>metagenomes</taxon>
        <taxon>ecological metagenomes</taxon>
    </lineage>
</organism>
<gene>
    <name evidence="5" type="ORF">METZ01_LOCUS286030</name>
</gene>
<name>A0A382L8X2_9ZZZZ</name>
<sequence length="215" mass="23975">MSTPGTATVADLMEMGEFIEGMPKAELHMHIEGALEPEQKFDLAARNGLSLPYKSVQDVIASYDFDDLSSFLAARYEGDTVLVTERDFYELGMAYFEKASAENVIYAEIFFDPQAHTSRGIEFSTVIDGLHRAQDDAASQLGIESQLIMCFLRDMSAESAAEALKQAEPYRDWIVGVGLDSDEKGNPPTKFKEVFEAAKQDYRLTMHCDVDQENS</sequence>